<dbReference type="Pfam" id="PF16861">
    <property type="entry name" value="Carbam_trans_C"/>
    <property type="match status" value="1"/>
</dbReference>
<evidence type="ECO:0000313" key="6">
    <source>
        <dbReference type="EMBL" id="QDV54373.1"/>
    </source>
</evidence>
<feature type="region of interest" description="Disordered" evidence="2">
    <location>
        <begin position="583"/>
        <end position="621"/>
    </location>
</feature>
<dbReference type="InterPro" id="IPR003696">
    <property type="entry name" value="Carbtransf_dom"/>
</dbReference>
<protein>
    <submittedName>
        <fullName evidence="6">Decarbamoylnovobiocin carbamoyltransferase</fullName>
        <ecNumber evidence="6">2.1.3.12</ecNumber>
    </submittedName>
</protein>
<dbReference type="AlphaFoldDB" id="A0A518IMS1"/>
<accession>A0A518IMS1</accession>
<keyword evidence="7" id="KW-1185">Reference proteome</keyword>
<feature type="transmembrane region" description="Helical" evidence="3">
    <location>
        <begin position="633"/>
        <end position="650"/>
    </location>
</feature>
<dbReference type="InterPro" id="IPR045781">
    <property type="entry name" value="SxtJ"/>
</dbReference>
<comment type="similarity">
    <text evidence="1">Belongs to the NodU/CmcH family.</text>
</comment>
<dbReference type="RefSeq" id="WP_145281897.1">
    <property type="nucleotide sequence ID" value="NZ_CP036318.1"/>
</dbReference>
<proteinExistence type="inferred from homology"/>
<dbReference type="Gene3D" id="3.90.870.20">
    <property type="entry name" value="Carbamoyltransferase, C-terminal domain"/>
    <property type="match status" value="1"/>
</dbReference>
<gene>
    <name evidence="6" type="primary">novN_1</name>
    <name evidence="6" type="ORF">Mal33_03270</name>
</gene>
<dbReference type="PANTHER" id="PTHR34847">
    <property type="entry name" value="NODULATION PROTEIN U"/>
    <property type="match status" value="1"/>
</dbReference>
<name>A0A518IMS1_9BACT</name>
<dbReference type="InterPro" id="IPR031730">
    <property type="entry name" value="Carbam_trans_C"/>
</dbReference>
<evidence type="ECO:0000313" key="7">
    <source>
        <dbReference type="Proteomes" id="UP000316770"/>
    </source>
</evidence>
<evidence type="ECO:0000256" key="1">
    <source>
        <dbReference type="ARBA" id="ARBA00006129"/>
    </source>
</evidence>
<dbReference type="Pfam" id="PF19588">
    <property type="entry name" value="SxtJ"/>
    <property type="match status" value="1"/>
</dbReference>
<dbReference type="InterPro" id="IPR043129">
    <property type="entry name" value="ATPase_NBD"/>
</dbReference>
<evidence type="ECO:0000256" key="2">
    <source>
        <dbReference type="SAM" id="MobiDB-lite"/>
    </source>
</evidence>
<keyword evidence="3" id="KW-1133">Transmembrane helix</keyword>
<dbReference type="EC" id="2.1.3.12" evidence="6"/>
<dbReference type="PANTHER" id="PTHR34847:SF1">
    <property type="entry name" value="NODULATION PROTEIN U"/>
    <property type="match status" value="1"/>
</dbReference>
<dbReference type="Gene3D" id="3.30.420.40">
    <property type="match status" value="2"/>
</dbReference>
<feature type="compositionally biased region" description="Basic and acidic residues" evidence="2">
    <location>
        <begin position="588"/>
        <end position="621"/>
    </location>
</feature>
<dbReference type="Proteomes" id="UP000316770">
    <property type="component" value="Chromosome"/>
</dbReference>
<dbReference type="EMBL" id="CP036318">
    <property type="protein sequence ID" value="QDV54373.1"/>
    <property type="molecule type" value="Genomic_DNA"/>
</dbReference>
<feature type="transmembrane region" description="Helical" evidence="3">
    <location>
        <begin position="702"/>
        <end position="720"/>
    </location>
</feature>
<evidence type="ECO:0000259" key="5">
    <source>
        <dbReference type="Pfam" id="PF16861"/>
    </source>
</evidence>
<feature type="transmembrane region" description="Helical" evidence="3">
    <location>
        <begin position="656"/>
        <end position="674"/>
    </location>
</feature>
<dbReference type="Pfam" id="PF02543">
    <property type="entry name" value="Carbam_trans_N"/>
    <property type="match status" value="1"/>
</dbReference>
<keyword evidence="6" id="KW-0808">Transferase</keyword>
<dbReference type="InterPro" id="IPR051338">
    <property type="entry name" value="NodU/CmcH_Carbamoyltrnsfr"/>
</dbReference>
<keyword evidence="3" id="KW-0472">Membrane</keyword>
<evidence type="ECO:0000256" key="3">
    <source>
        <dbReference type="SAM" id="Phobius"/>
    </source>
</evidence>
<dbReference type="SUPFAM" id="SSF53067">
    <property type="entry name" value="Actin-like ATPase domain"/>
    <property type="match status" value="1"/>
</dbReference>
<sequence length="751" mass="83857">MTAILGISAFYHDSAAALIVDGAIVAAAQEERFTRCKYDASFPEHAIAFCLEQAGLSRADLDYVVFYEKPFVKFERLLETYLAVAPAGFRSFAAAMPVWLKDKLFIKRRLRRELADAPKAKLIFTGHHQSHAASAFFPSPFEEAAFLTLDSVGQWATTTWGVGRGKKLQTDHQINFPHSLGLLYSAFTYHCGFKVNSGEYKLMGLAPYGSPIYADTIRKHLIDIRDDGSFWMDMRYFQYCRGLTMTNRRFSDLFQISQRAPESELQQQHFDMAASVQAVIEEIVLAMARHIHRQTGCKNLVLAGGVALNCVANGRLLREGPFERIWVQPAAGDAGGALGGALLAWHQLLNKQRTVQPDQDSQVGSLLGPSYTNAAISQLLDRQAVRYTQIDDDRELTRRVAELLSEGKVVGWFHGRMEFGPRALGARSILADARAPQMQSILNNKVKRRESFRPFAPIVLQELAADWFDIAPPHDSPYMSFVTKVAESKRSPHNEIPAVTHIDGTARPQTVDRVRNPRLHQLLTDFYQQTRCPVLVNTSFNVRGEPIVCTPEDAFRCFAKTEIDVLVLENCIVLKSENSHQEPTIESLKPESLKPESLKPESLKPESLKPESLKPRKRSEIATAPDDKTLRQFGFLLGLILAVAAGFRWHAGSTNLAGAMTAAVVASAAIGAVVPRMLKPLFVGWMIAVFPIRWLVSHMILAIIYFGIITPLGLILRIAGHDPLGRKESKRPSHWITAEPEVAAERYLKQY</sequence>
<dbReference type="CDD" id="cd24098">
    <property type="entry name" value="ASKHA_NBD_TobZ_N"/>
    <property type="match status" value="1"/>
</dbReference>
<dbReference type="GO" id="GO:0016740">
    <property type="term" value="F:transferase activity"/>
    <property type="evidence" value="ECO:0007669"/>
    <property type="project" value="UniProtKB-KW"/>
</dbReference>
<evidence type="ECO:0000259" key="4">
    <source>
        <dbReference type="Pfam" id="PF02543"/>
    </source>
</evidence>
<feature type="domain" description="Carbamoyltransferase C-terminal" evidence="5">
    <location>
        <begin position="401"/>
        <end position="575"/>
    </location>
</feature>
<feature type="domain" description="Carbamoyltransferase" evidence="4">
    <location>
        <begin position="4"/>
        <end position="342"/>
    </location>
</feature>
<reference evidence="6 7" key="1">
    <citation type="submission" date="2019-02" db="EMBL/GenBank/DDBJ databases">
        <title>Deep-cultivation of Planctomycetes and their phenomic and genomic characterization uncovers novel biology.</title>
        <authorList>
            <person name="Wiegand S."/>
            <person name="Jogler M."/>
            <person name="Boedeker C."/>
            <person name="Pinto D."/>
            <person name="Vollmers J."/>
            <person name="Rivas-Marin E."/>
            <person name="Kohn T."/>
            <person name="Peeters S.H."/>
            <person name="Heuer A."/>
            <person name="Rast P."/>
            <person name="Oberbeckmann S."/>
            <person name="Bunk B."/>
            <person name="Jeske O."/>
            <person name="Meyerdierks A."/>
            <person name="Storesund J.E."/>
            <person name="Kallscheuer N."/>
            <person name="Luecker S."/>
            <person name="Lage O.M."/>
            <person name="Pohl T."/>
            <person name="Merkel B.J."/>
            <person name="Hornburger P."/>
            <person name="Mueller R.-W."/>
            <person name="Bruemmer F."/>
            <person name="Labrenz M."/>
            <person name="Spormann A.M."/>
            <person name="Op den Camp H."/>
            <person name="Overmann J."/>
            <person name="Amann R."/>
            <person name="Jetten M.S.M."/>
            <person name="Mascher T."/>
            <person name="Medema M.H."/>
            <person name="Devos D.P."/>
            <person name="Kaster A.-K."/>
            <person name="Ovreas L."/>
            <person name="Rohde M."/>
            <person name="Galperin M.Y."/>
            <person name="Jogler C."/>
        </authorList>
    </citation>
    <scope>NUCLEOTIDE SEQUENCE [LARGE SCALE GENOMIC DNA]</scope>
    <source>
        <strain evidence="6 7">Mal33</strain>
    </source>
</reference>
<dbReference type="InterPro" id="IPR038152">
    <property type="entry name" value="Carbam_trans_C_sf"/>
</dbReference>
<keyword evidence="3" id="KW-0812">Transmembrane</keyword>
<organism evidence="6 7">
    <name type="scientific">Rosistilla oblonga</name>
    <dbReference type="NCBI Taxonomy" id="2527990"/>
    <lineage>
        <taxon>Bacteria</taxon>
        <taxon>Pseudomonadati</taxon>
        <taxon>Planctomycetota</taxon>
        <taxon>Planctomycetia</taxon>
        <taxon>Pirellulales</taxon>
        <taxon>Pirellulaceae</taxon>
        <taxon>Rosistilla</taxon>
    </lineage>
</organism>